<feature type="compositionally biased region" description="Low complexity" evidence="6">
    <location>
        <begin position="53"/>
        <end position="65"/>
    </location>
</feature>
<feature type="chain" id="PRO_5039618398" description="LppP/LprE family lipoprotein" evidence="7">
    <location>
        <begin position="24"/>
        <end position="213"/>
    </location>
</feature>
<keyword evidence="9" id="KW-1185">Reference proteome</keyword>
<evidence type="ECO:0000313" key="9">
    <source>
        <dbReference type="Proteomes" id="UP000076947"/>
    </source>
</evidence>
<protein>
    <recommendedName>
        <fullName evidence="10">LppP/LprE family lipoprotein</fullName>
    </recommendedName>
</protein>
<evidence type="ECO:0000256" key="7">
    <source>
        <dbReference type="SAM" id="SignalP"/>
    </source>
</evidence>
<feature type="region of interest" description="Disordered" evidence="6">
    <location>
        <begin position="22"/>
        <end position="100"/>
    </location>
</feature>
<comment type="caution">
    <text evidence="8">The sequence shown here is derived from an EMBL/GenBank/DDBJ whole genome shotgun (WGS) entry which is preliminary data.</text>
</comment>
<keyword evidence="5" id="KW-0449">Lipoprotein</keyword>
<reference evidence="9" key="1">
    <citation type="submission" date="2016-02" db="EMBL/GenBank/DDBJ databases">
        <authorList>
            <person name="Kaur G."/>
            <person name="Nair G.R."/>
            <person name="Mayilraj S."/>
        </authorList>
    </citation>
    <scope>NUCLEOTIDE SEQUENCE [LARGE SCALE GENOMIC DNA]</scope>
    <source>
        <strain evidence="9">GA-15</strain>
    </source>
</reference>
<organism evidence="8 9">
    <name type="scientific">Corynebacterium stationis</name>
    <dbReference type="NCBI Taxonomy" id="1705"/>
    <lineage>
        <taxon>Bacteria</taxon>
        <taxon>Bacillati</taxon>
        <taxon>Actinomycetota</taxon>
        <taxon>Actinomycetes</taxon>
        <taxon>Mycobacteriales</taxon>
        <taxon>Corynebacteriaceae</taxon>
        <taxon>Corynebacterium</taxon>
    </lineage>
</organism>
<dbReference type="InterPro" id="IPR025971">
    <property type="entry name" value="LppP/LprE"/>
</dbReference>
<evidence type="ECO:0000256" key="3">
    <source>
        <dbReference type="ARBA" id="ARBA00023136"/>
    </source>
</evidence>
<sequence length="213" mass="22730">MRRTFTIIATALLGFGLVSCSTSDDVAEQPSPSTVTVTASPTSEDAEQPAEPPAEQSSPSDSSAPKAPPETPPPDCGISPSNSAITDPIDTLAPPSAPHTAWSYEGESNYDPCSDLSYALLVQQLQGNSQFGTQLFFFRQGEYTGIDSAYLQQVMSIEDRGTRLIVTDKDWEALEEAGGSDAEAPNYTATVTFFWDAHNGQLGTIGEFPNQNL</sequence>
<accession>A0A177IDJ0</accession>
<dbReference type="Pfam" id="PF14041">
    <property type="entry name" value="Lipoprotein_21"/>
    <property type="match status" value="1"/>
</dbReference>
<evidence type="ECO:0000256" key="5">
    <source>
        <dbReference type="ARBA" id="ARBA00023288"/>
    </source>
</evidence>
<gene>
    <name evidence="8" type="ORF">AYJ05_04575</name>
</gene>
<evidence type="ECO:0000256" key="2">
    <source>
        <dbReference type="ARBA" id="ARBA00022729"/>
    </source>
</evidence>
<dbReference type="RefSeq" id="WP_066840168.1">
    <property type="nucleotide sequence ID" value="NZ_LSTQ01000023.1"/>
</dbReference>
<keyword evidence="4" id="KW-0564">Palmitate</keyword>
<evidence type="ECO:0000256" key="4">
    <source>
        <dbReference type="ARBA" id="ARBA00023139"/>
    </source>
</evidence>
<dbReference type="Proteomes" id="UP000076947">
    <property type="component" value="Unassembled WGS sequence"/>
</dbReference>
<proteinExistence type="predicted"/>
<dbReference type="PROSITE" id="PS51257">
    <property type="entry name" value="PROKAR_LIPOPROTEIN"/>
    <property type="match status" value="1"/>
</dbReference>
<keyword evidence="3" id="KW-0472">Membrane</keyword>
<dbReference type="EMBL" id="LSTQ01000023">
    <property type="protein sequence ID" value="OAH26706.1"/>
    <property type="molecule type" value="Genomic_DNA"/>
</dbReference>
<feature type="signal peptide" evidence="7">
    <location>
        <begin position="1"/>
        <end position="23"/>
    </location>
</feature>
<evidence type="ECO:0000256" key="6">
    <source>
        <dbReference type="SAM" id="MobiDB-lite"/>
    </source>
</evidence>
<keyword evidence="2 7" id="KW-0732">Signal</keyword>
<feature type="compositionally biased region" description="Low complexity" evidence="6">
    <location>
        <begin position="30"/>
        <end position="43"/>
    </location>
</feature>
<evidence type="ECO:0008006" key="10">
    <source>
        <dbReference type="Google" id="ProtNLM"/>
    </source>
</evidence>
<evidence type="ECO:0000256" key="1">
    <source>
        <dbReference type="ARBA" id="ARBA00022475"/>
    </source>
</evidence>
<evidence type="ECO:0000313" key="8">
    <source>
        <dbReference type="EMBL" id="OAH26706.1"/>
    </source>
</evidence>
<feature type="compositionally biased region" description="Pro residues" evidence="6">
    <location>
        <begin position="66"/>
        <end position="75"/>
    </location>
</feature>
<dbReference type="AlphaFoldDB" id="A0A177IDJ0"/>
<keyword evidence="1" id="KW-1003">Cell membrane</keyword>
<name>A0A177IDJ0_9CORY</name>